<evidence type="ECO:0000256" key="2">
    <source>
        <dbReference type="ARBA" id="ARBA00022518"/>
    </source>
</evidence>
<protein>
    <submittedName>
        <fullName evidence="6">14.7K</fullName>
    </submittedName>
</protein>
<dbReference type="GO" id="GO:0052031">
    <property type="term" value="P:symbiont-mediated perturbation of host defense response"/>
    <property type="evidence" value="ECO:0007669"/>
    <property type="project" value="InterPro"/>
</dbReference>
<keyword evidence="2" id="KW-0244">Early protein</keyword>
<name>A0A142G3L6_ADE40</name>
<evidence type="ECO:0000313" key="6">
    <source>
        <dbReference type="EMBL" id="AMQ95246.1"/>
    </source>
</evidence>
<keyword evidence="4" id="KW-1085">Inhibition of host caspases by virus</keyword>
<organismHost>
    <name type="scientific">Homo sapiens</name>
    <name type="common">Human</name>
    <dbReference type="NCBI Taxonomy" id="9606"/>
</organismHost>
<dbReference type="Proteomes" id="UP000113928">
    <property type="component" value="Segment"/>
</dbReference>
<evidence type="ECO:0000256" key="4">
    <source>
        <dbReference type="ARBA" id="ARBA00022615"/>
    </source>
</evidence>
<dbReference type="Pfam" id="PF03307">
    <property type="entry name" value="Adeno_E3_15_3"/>
    <property type="match status" value="1"/>
</dbReference>
<keyword evidence="5" id="KW-1119">Modulation of host cell apoptosis by virus</keyword>
<evidence type="ECO:0000256" key="3">
    <source>
        <dbReference type="ARBA" id="ARBA00022581"/>
    </source>
</evidence>
<evidence type="ECO:0000313" key="7">
    <source>
        <dbReference type="Proteomes" id="UP000113928"/>
    </source>
</evidence>
<accession>A0A142G3L6</accession>
<proteinExistence type="inferred from homology"/>
<sequence length="122" mass="13971">MSDHLEIDGQCTEQLMLARRKLKQQNQELFNLQALHQCKKGLFCLVKQAELCYDVTQQGHELSYTLNKQRQSFMTMVGVKPIKVTQQSGPVEGSILCQCTNPECMYTMVKTLCGLRELLPFN</sequence>
<dbReference type="GO" id="GO:0033668">
    <property type="term" value="P:symbiont-mediated suppression of host apoptosis"/>
    <property type="evidence" value="ECO:0007669"/>
    <property type="project" value="UniProtKB-KW"/>
</dbReference>
<keyword evidence="3" id="KW-0945">Host-virus interaction</keyword>
<dbReference type="InterPro" id="IPR004985">
    <property type="entry name" value="Adeno_E3-15"/>
</dbReference>
<comment type="similarity">
    <text evidence="1">Belongs to the adenoviridae E3_15 family.</text>
</comment>
<evidence type="ECO:0000256" key="5">
    <source>
        <dbReference type="ARBA" id="ARBA00023323"/>
    </source>
</evidence>
<reference evidence="6 7" key="1">
    <citation type="submission" date="2015-11" db="EMBL/GenBank/DDBJ databases">
        <title>Full genome sequence of HAdV-40 HoviX strain.</title>
        <authorList>
            <person name="Pacesa M."/>
            <person name="Greber U.F."/>
            <person name="Podgorski I."/>
            <person name="Harrach B."/>
            <person name="Hemmi S."/>
        </authorList>
    </citation>
    <scope>NUCLEOTIDE SEQUENCE [LARGE SCALE GENOMIC DNA]</scope>
    <source>
        <strain evidence="6">HoviX</strain>
    </source>
</reference>
<organism evidence="6 7">
    <name type="scientific">Human adenovirus F serotype 40</name>
    <name type="common">HAdV-40</name>
    <name type="synonym">Human adenovirus 40</name>
    <dbReference type="NCBI Taxonomy" id="28284"/>
    <lineage>
        <taxon>Viruses</taxon>
        <taxon>Varidnaviria</taxon>
        <taxon>Bamfordvirae</taxon>
        <taxon>Preplasmiviricota</taxon>
        <taxon>Polisuviricotina</taxon>
        <taxon>Pharingeaviricetes</taxon>
        <taxon>Rowavirales</taxon>
        <taxon>Adenoviridae</taxon>
        <taxon>Mastadenovirus</taxon>
        <taxon>Mastadenovirus faecale</taxon>
        <taxon>Human mastadenovirus F</taxon>
    </lineage>
</organism>
<dbReference type="EMBL" id="KU162869">
    <property type="protein sequence ID" value="AMQ95246.1"/>
    <property type="molecule type" value="Genomic_DNA"/>
</dbReference>
<evidence type="ECO:0000256" key="1">
    <source>
        <dbReference type="ARBA" id="ARBA00005829"/>
    </source>
</evidence>